<dbReference type="NCBIfam" id="TIGR00962">
    <property type="entry name" value="atpA"/>
    <property type="match status" value="1"/>
</dbReference>
<dbReference type="SUPFAM" id="SSF52540">
    <property type="entry name" value="P-loop containing nucleoside triphosphate hydrolases"/>
    <property type="match status" value="1"/>
</dbReference>
<keyword evidence="17" id="KW-1185">Reference proteome</keyword>
<dbReference type="PANTHER" id="PTHR48082:SF2">
    <property type="entry name" value="ATP SYNTHASE SUBUNIT ALPHA, MITOCHONDRIAL"/>
    <property type="match status" value="1"/>
</dbReference>
<keyword evidence="9 12" id="KW-0472">Membrane</keyword>
<feature type="domain" description="ATPase F1/V1/A1 complex alpha/beta subunit N-terminal" evidence="15">
    <location>
        <begin position="26"/>
        <end position="92"/>
    </location>
</feature>
<dbReference type="InterPro" id="IPR023366">
    <property type="entry name" value="ATP_synth_asu-like_sf"/>
</dbReference>
<evidence type="ECO:0000256" key="4">
    <source>
        <dbReference type="ARBA" id="ARBA00022475"/>
    </source>
</evidence>
<dbReference type="Gene3D" id="1.20.150.20">
    <property type="entry name" value="ATP synthase alpha/beta chain, C-terminal domain"/>
    <property type="match status" value="1"/>
</dbReference>
<evidence type="ECO:0000259" key="13">
    <source>
        <dbReference type="Pfam" id="PF00006"/>
    </source>
</evidence>
<dbReference type="InterPro" id="IPR005294">
    <property type="entry name" value="ATP_synth_F1_asu"/>
</dbReference>
<dbReference type="SUPFAM" id="SSF50615">
    <property type="entry name" value="N-terminal domain of alpha and beta subunits of F1 ATP synthase"/>
    <property type="match status" value="1"/>
</dbReference>
<dbReference type="SUPFAM" id="SSF47917">
    <property type="entry name" value="C-terminal domain of alpha and beta subunits of F1 ATP synthase"/>
    <property type="match status" value="1"/>
</dbReference>
<comment type="catalytic activity">
    <reaction evidence="12">
        <text>ATP + H2O + 4 H(+)(in) = ADP + phosphate + 5 H(+)(out)</text>
        <dbReference type="Rhea" id="RHEA:57720"/>
        <dbReference type="ChEBI" id="CHEBI:15377"/>
        <dbReference type="ChEBI" id="CHEBI:15378"/>
        <dbReference type="ChEBI" id="CHEBI:30616"/>
        <dbReference type="ChEBI" id="CHEBI:43474"/>
        <dbReference type="ChEBI" id="CHEBI:456216"/>
        <dbReference type="EC" id="7.1.2.2"/>
    </reaction>
</comment>
<protein>
    <recommendedName>
        <fullName evidence="12">ATP synthase subunit alpha</fullName>
        <ecNumber evidence="12">7.1.2.2</ecNumber>
    </recommendedName>
    <alternativeName>
        <fullName evidence="12">ATP synthase F1 sector subunit alpha</fullName>
    </alternativeName>
    <alternativeName>
        <fullName evidence="12">F-ATPase subunit alpha</fullName>
    </alternativeName>
</protein>
<organism evidence="16 17">
    <name type="scientific">Blautia intestinalis</name>
    <dbReference type="NCBI Taxonomy" id="2763028"/>
    <lineage>
        <taxon>Bacteria</taxon>
        <taxon>Bacillati</taxon>
        <taxon>Bacillota</taxon>
        <taxon>Clostridia</taxon>
        <taxon>Lachnospirales</taxon>
        <taxon>Lachnospiraceae</taxon>
        <taxon>Blautia</taxon>
    </lineage>
</organism>
<proteinExistence type="inferred from homology"/>
<name>A0ABR7HXN2_9FIRM</name>
<keyword evidence="6 12" id="KW-0067">ATP-binding</keyword>
<feature type="site" description="Required for activity" evidence="12">
    <location>
        <position position="362"/>
    </location>
</feature>
<dbReference type="CDD" id="cd18113">
    <property type="entry name" value="ATP-synt_F1_alpha_C"/>
    <property type="match status" value="1"/>
</dbReference>
<sequence length="509" mass="55382">MQLKPEEISKVIRSQIKYYENAIQQNETGTILMVGDGIARASGLVNCMAGELLEFEDGNFGMAQNLEENSVSIVIFGSDENIGEGQTVKRTGKVVSVPVGEAMIGRVVNALGQPIDGAGPVDTKEFRPVETKAPGICERRSVYQPLQTGIKAIDSMIPIGRGQRELIIGDRQTGKTTIATDTIINQKGKDVICIYVAIGQKRSTVASLVENLTRNGAMDYTIVVAATASESSPMQYIAPYSGCAMGEYFMNKGKDVLIIYDDLSKHAVAYRALSLLIRRPPGREAYPGDVFYLHSRLLERAAKLDDEHGGGSLTALPIIETQAGDVSAYIPTNVISITDGQIFLETELFHSGIMPAVNPGISVSRVGGDAQIKAMKKVAGTLKLIYSQYRELQSFAQFGSDLDADTKARLEQGARIVEVLKQSQNAPVPVEKQVAILYAVTKGILEKVKVEDVNAYETGLYTYLDTDAAGLEVMQLISSTGKLEPKTEEKLRQVLEAYTENFLNTRPEK</sequence>
<dbReference type="InterPro" id="IPR027417">
    <property type="entry name" value="P-loop_NTPase"/>
</dbReference>
<comment type="caution">
    <text evidence="16">The sequence shown here is derived from an EMBL/GenBank/DDBJ whole genome shotgun (WGS) entry which is preliminary data.</text>
</comment>
<dbReference type="Pfam" id="PF00006">
    <property type="entry name" value="ATP-synt_ab"/>
    <property type="match status" value="1"/>
</dbReference>
<dbReference type="Gene3D" id="2.40.30.20">
    <property type="match status" value="1"/>
</dbReference>
<dbReference type="PROSITE" id="PS00152">
    <property type="entry name" value="ATPASE_ALPHA_BETA"/>
    <property type="match status" value="1"/>
</dbReference>
<dbReference type="PANTHER" id="PTHR48082">
    <property type="entry name" value="ATP SYNTHASE SUBUNIT ALPHA, MITOCHONDRIAL"/>
    <property type="match status" value="1"/>
</dbReference>
<keyword evidence="7 12" id="KW-1278">Translocase</keyword>
<evidence type="ECO:0000256" key="9">
    <source>
        <dbReference type="ARBA" id="ARBA00023136"/>
    </source>
</evidence>
<dbReference type="InterPro" id="IPR038376">
    <property type="entry name" value="ATP_synth_asu_C_sf"/>
</dbReference>
<feature type="domain" description="ATP synthase alpha subunit C-terminal" evidence="14">
    <location>
        <begin position="371"/>
        <end position="497"/>
    </location>
</feature>
<evidence type="ECO:0000256" key="5">
    <source>
        <dbReference type="ARBA" id="ARBA00022741"/>
    </source>
</evidence>
<keyword evidence="4 12" id="KW-1003">Cell membrane</keyword>
<comment type="similarity">
    <text evidence="2 12">Belongs to the ATPase alpha/beta chains family.</text>
</comment>
<evidence type="ECO:0000256" key="11">
    <source>
        <dbReference type="ARBA" id="ARBA00023310"/>
    </source>
</evidence>
<feature type="binding site" evidence="12">
    <location>
        <begin position="169"/>
        <end position="176"/>
    </location>
    <ligand>
        <name>ATP</name>
        <dbReference type="ChEBI" id="CHEBI:30616"/>
    </ligand>
</feature>
<evidence type="ECO:0000256" key="8">
    <source>
        <dbReference type="ARBA" id="ARBA00023065"/>
    </source>
</evidence>
<dbReference type="Gene3D" id="3.40.50.300">
    <property type="entry name" value="P-loop containing nucleotide triphosphate hydrolases"/>
    <property type="match status" value="1"/>
</dbReference>
<gene>
    <name evidence="12" type="primary">atpA</name>
    <name evidence="16" type="ORF">H8Z79_00780</name>
</gene>
<keyword evidence="8 12" id="KW-0406">Ion transport</keyword>
<keyword evidence="11 12" id="KW-0066">ATP synthesis</keyword>
<dbReference type="NCBIfam" id="NF009884">
    <property type="entry name" value="PRK13343.1"/>
    <property type="match status" value="1"/>
</dbReference>
<evidence type="ECO:0000256" key="1">
    <source>
        <dbReference type="ARBA" id="ARBA00004370"/>
    </source>
</evidence>
<comment type="subcellular location">
    <subcellularLocation>
        <location evidence="12">Cell membrane</location>
        <topology evidence="12">Peripheral membrane protein</topology>
    </subcellularLocation>
    <subcellularLocation>
        <location evidence="1">Membrane</location>
    </subcellularLocation>
</comment>
<dbReference type="RefSeq" id="WP_118039334.1">
    <property type="nucleotide sequence ID" value="NZ_JACOQE010000001.1"/>
</dbReference>
<dbReference type="HAMAP" id="MF_01346">
    <property type="entry name" value="ATP_synth_alpha_bact"/>
    <property type="match status" value="1"/>
</dbReference>
<evidence type="ECO:0000259" key="15">
    <source>
        <dbReference type="Pfam" id="PF02874"/>
    </source>
</evidence>
<dbReference type="InterPro" id="IPR000194">
    <property type="entry name" value="ATPase_F1/V1/A1_a/bsu_nucl-bd"/>
</dbReference>
<dbReference type="InterPro" id="IPR033732">
    <property type="entry name" value="ATP_synth_F1_a_nt-bd_dom"/>
</dbReference>
<evidence type="ECO:0000256" key="6">
    <source>
        <dbReference type="ARBA" id="ARBA00022840"/>
    </source>
</evidence>
<dbReference type="Pfam" id="PF02874">
    <property type="entry name" value="ATP-synt_ab_N"/>
    <property type="match status" value="1"/>
</dbReference>
<dbReference type="InterPro" id="IPR000793">
    <property type="entry name" value="ATP_synth_asu_C"/>
</dbReference>
<accession>A0ABR7HXN2</accession>
<dbReference type="Proteomes" id="UP000633936">
    <property type="component" value="Unassembled WGS sequence"/>
</dbReference>
<evidence type="ECO:0000256" key="2">
    <source>
        <dbReference type="ARBA" id="ARBA00008936"/>
    </source>
</evidence>
<keyword evidence="12" id="KW-0375">Hydrogen ion transport</keyword>
<evidence type="ECO:0000313" key="17">
    <source>
        <dbReference type="Proteomes" id="UP000633936"/>
    </source>
</evidence>
<dbReference type="InterPro" id="IPR004100">
    <property type="entry name" value="ATPase_F1/V1/A1_a/bsu_N"/>
</dbReference>
<keyword evidence="3 12" id="KW-0813">Transport</keyword>
<dbReference type="EMBL" id="JACOQE010000001">
    <property type="protein sequence ID" value="MBC5739004.1"/>
    <property type="molecule type" value="Genomic_DNA"/>
</dbReference>
<keyword evidence="10 12" id="KW-0139">CF(1)</keyword>
<dbReference type="Pfam" id="PF00306">
    <property type="entry name" value="ATP-synt_ab_C"/>
    <property type="match status" value="1"/>
</dbReference>
<evidence type="ECO:0000313" key="16">
    <source>
        <dbReference type="EMBL" id="MBC5739004.1"/>
    </source>
</evidence>
<dbReference type="InterPro" id="IPR036121">
    <property type="entry name" value="ATPase_F1/V1/A1_a/bsu_N_sf"/>
</dbReference>
<dbReference type="InterPro" id="IPR020003">
    <property type="entry name" value="ATPase_a/bsu_AS"/>
</dbReference>
<dbReference type="EC" id="7.1.2.2" evidence="12"/>
<comment type="function">
    <text evidence="12">Produces ATP from ADP in the presence of a proton gradient across the membrane. The alpha chain is a regulatory subunit.</text>
</comment>
<dbReference type="CDD" id="cd01132">
    <property type="entry name" value="F1-ATPase_alpha_CD"/>
    <property type="match status" value="1"/>
</dbReference>
<dbReference type="CDD" id="cd18116">
    <property type="entry name" value="ATP-synt_F1_alpha_N"/>
    <property type="match status" value="1"/>
</dbReference>
<evidence type="ECO:0000256" key="3">
    <source>
        <dbReference type="ARBA" id="ARBA00022448"/>
    </source>
</evidence>
<evidence type="ECO:0000256" key="7">
    <source>
        <dbReference type="ARBA" id="ARBA00022967"/>
    </source>
</evidence>
<dbReference type="PIRSF" id="PIRSF039088">
    <property type="entry name" value="F_ATPase_subunit_alpha"/>
    <property type="match status" value="1"/>
</dbReference>
<evidence type="ECO:0000259" key="14">
    <source>
        <dbReference type="Pfam" id="PF00306"/>
    </source>
</evidence>
<evidence type="ECO:0000256" key="12">
    <source>
        <dbReference type="HAMAP-Rule" id="MF_01346"/>
    </source>
</evidence>
<reference evidence="16 17" key="1">
    <citation type="submission" date="2020-08" db="EMBL/GenBank/DDBJ databases">
        <title>Genome public.</title>
        <authorList>
            <person name="Liu C."/>
            <person name="Sun Q."/>
        </authorList>
    </citation>
    <scope>NUCLEOTIDE SEQUENCE [LARGE SCALE GENOMIC DNA]</scope>
    <source>
        <strain evidence="16 17">27-44</strain>
    </source>
</reference>
<feature type="domain" description="ATPase F1/V1/A1 complex alpha/beta subunit nucleotide-binding" evidence="13">
    <location>
        <begin position="149"/>
        <end position="364"/>
    </location>
</feature>
<evidence type="ECO:0000256" key="10">
    <source>
        <dbReference type="ARBA" id="ARBA00023196"/>
    </source>
</evidence>
<keyword evidence="5 12" id="KW-0547">Nucleotide-binding</keyword>